<dbReference type="InterPro" id="IPR037026">
    <property type="entry name" value="Vgr_OB-fold_dom_sf"/>
</dbReference>
<dbReference type="Gene3D" id="2.40.50.230">
    <property type="entry name" value="Gp5 N-terminal domain"/>
    <property type="match status" value="1"/>
</dbReference>
<dbReference type="SUPFAM" id="SSF69255">
    <property type="entry name" value="gp5 N-terminal domain-like"/>
    <property type="match status" value="1"/>
</dbReference>
<gene>
    <name evidence="2" type="ORF">LCGC14_0332210</name>
</gene>
<organism evidence="2">
    <name type="scientific">marine sediment metagenome</name>
    <dbReference type="NCBI Taxonomy" id="412755"/>
    <lineage>
        <taxon>unclassified sequences</taxon>
        <taxon>metagenomes</taxon>
        <taxon>ecological metagenomes</taxon>
    </lineage>
</organism>
<comment type="caution">
    <text evidence="2">The sequence shown here is derived from an EMBL/GenBank/DDBJ whole genome shotgun (WGS) entry which is preliminary data.</text>
</comment>
<evidence type="ECO:0000313" key="2">
    <source>
        <dbReference type="EMBL" id="KKN80252.1"/>
    </source>
</evidence>
<name>A0A0F9TZ19_9ZZZZ</name>
<dbReference type="AlphaFoldDB" id="A0A0F9TZ19"/>
<reference evidence="2" key="1">
    <citation type="journal article" date="2015" name="Nature">
        <title>Complex archaea that bridge the gap between prokaryotes and eukaryotes.</title>
        <authorList>
            <person name="Spang A."/>
            <person name="Saw J.H."/>
            <person name="Jorgensen S.L."/>
            <person name="Zaremba-Niedzwiedzka K."/>
            <person name="Martijn J."/>
            <person name="Lind A.E."/>
            <person name="van Eijk R."/>
            <person name="Schleper C."/>
            <person name="Guy L."/>
            <person name="Ettema T.J."/>
        </authorList>
    </citation>
    <scope>NUCLEOTIDE SEQUENCE</scope>
</reference>
<evidence type="ECO:0000259" key="1">
    <source>
        <dbReference type="Pfam" id="PF04717"/>
    </source>
</evidence>
<feature type="domain" description="Gp5/Type VI secretion system Vgr protein OB-fold" evidence="1">
    <location>
        <begin position="20"/>
        <end position="101"/>
    </location>
</feature>
<sequence length="228" mass="24296">MVSRNLDKIGGIPLGTGILLGIVIDNVDTGTPDRGRCKVWFPLIHGPEQPESFELPFAENALSFGGLANTGFVIIPEVGASVACGFELGFIEEPIMLGYWYGEEGLPDQHPTGETRDKVITLQRTDSETGDRFLLQIDFTDNSFKVTRTTSEGDDFLEVGKDGIKAETAEGNEISIDRQGNVNVNAQGDVLLGGGALPATGQVVTTEHIDPFTGAPHPQGSVNVKASL</sequence>
<protein>
    <recommendedName>
        <fullName evidence="1">Gp5/Type VI secretion system Vgr protein OB-fold domain-containing protein</fullName>
    </recommendedName>
</protein>
<proteinExistence type="predicted"/>
<dbReference type="EMBL" id="LAZR01000234">
    <property type="protein sequence ID" value="KKN80252.1"/>
    <property type="molecule type" value="Genomic_DNA"/>
</dbReference>
<dbReference type="Pfam" id="PF04717">
    <property type="entry name" value="Phage_base_V"/>
    <property type="match status" value="1"/>
</dbReference>
<accession>A0A0F9TZ19</accession>
<dbReference type="InterPro" id="IPR006531">
    <property type="entry name" value="Gp5/Vgr_OB"/>
</dbReference>